<gene>
    <name evidence="2" type="ORF">PR048_031106</name>
</gene>
<evidence type="ECO:0000313" key="3">
    <source>
        <dbReference type="Proteomes" id="UP001159363"/>
    </source>
</evidence>
<feature type="compositionally biased region" description="Polar residues" evidence="1">
    <location>
        <begin position="404"/>
        <end position="416"/>
    </location>
</feature>
<evidence type="ECO:0000313" key="2">
    <source>
        <dbReference type="EMBL" id="KAJ8867305.1"/>
    </source>
</evidence>
<reference evidence="2 3" key="1">
    <citation type="submission" date="2023-02" db="EMBL/GenBank/DDBJ databases">
        <title>LHISI_Scaffold_Assembly.</title>
        <authorList>
            <person name="Stuart O.P."/>
            <person name="Cleave R."/>
            <person name="Magrath M.J.L."/>
            <person name="Mikheyev A.S."/>
        </authorList>
    </citation>
    <scope>NUCLEOTIDE SEQUENCE [LARGE SCALE GENOMIC DNA]</scope>
    <source>
        <strain evidence="2">Daus_M_001</strain>
        <tissue evidence="2">Leg muscle</tissue>
    </source>
</reference>
<organism evidence="2 3">
    <name type="scientific">Dryococelus australis</name>
    <dbReference type="NCBI Taxonomy" id="614101"/>
    <lineage>
        <taxon>Eukaryota</taxon>
        <taxon>Metazoa</taxon>
        <taxon>Ecdysozoa</taxon>
        <taxon>Arthropoda</taxon>
        <taxon>Hexapoda</taxon>
        <taxon>Insecta</taxon>
        <taxon>Pterygota</taxon>
        <taxon>Neoptera</taxon>
        <taxon>Polyneoptera</taxon>
        <taxon>Phasmatodea</taxon>
        <taxon>Verophasmatodea</taxon>
        <taxon>Anareolatae</taxon>
        <taxon>Phasmatidae</taxon>
        <taxon>Eurycanthinae</taxon>
        <taxon>Dryococelus</taxon>
    </lineage>
</organism>
<keyword evidence="3" id="KW-1185">Reference proteome</keyword>
<comment type="caution">
    <text evidence="2">The sequence shown here is derived from an EMBL/GenBank/DDBJ whole genome shotgun (WGS) entry which is preliminary data.</text>
</comment>
<evidence type="ECO:0000256" key="1">
    <source>
        <dbReference type="SAM" id="MobiDB-lite"/>
    </source>
</evidence>
<feature type="region of interest" description="Disordered" evidence="1">
    <location>
        <begin position="219"/>
        <end position="242"/>
    </location>
</feature>
<name>A0ABQ9G4B4_9NEOP</name>
<sequence>MQAGSASYGETKMNPTYKAHCQYKVTPDDCKFSCPRPVEELAAYRLYTSDPGLWKLSPRGPASRKPVGHYRHTDVHLVTQKRPACGQIVFLLHARYRNRAVVQMCQLCGPQVACQQLADMRLTYGRPEAGSQWAITATLMYTWLRRKGQLVGRSYFCCMHVIGTEQWSRCANYVGHKQLRVHYSGWLTDRCVGFSCTCTCTVAQSKNVRGKWTPKELDSVRESAEYTDQGSASPRKEHQQFTTRQCGRLDAVEMVHGGRITPQAPAQVTCTIHEDHVCVFRKRVLNHVNRKRKGALMGLKLGYRGRVDVACHQSRINLEHRVLESFNILLIPVLMSTNGQHNACSLMSASAIQTRDAEISTNYTCPKKKRRKHWELIPSLTFRNFTDNFSNSVGPAVAERLARSSPTKVNRVQSPAGSPDCRKRESCRTMPLGSPVSPAPSFRRHSIFMSITLIGPQDLDVKSRPKHHHSNSVVGYSSTLWQAEVTRNDEGRRSEWGRVLRTPQLHLQEAKLVQFRTTLVMGSFELLPVFPVCPRITDRQFRVKLNPDWLTRVTEALHTKTSNQ</sequence>
<dbReference type="Proteomes" id="UP001159363">
    <property type="component" value="Chromosome 14"/>
</dbReference>
<dbReference type="EMBL" id="JARBHB010000015">
    <property type="protein sequence ID" value="KAJ8867305.1"/>
    <property type="molecule type" value="Genomic_DNA"/>
</dbReference>
<feature type="region of interest" description="Disordered" evidence="1">
    <location>
        <begin position="401"/>
        <end position="438"/>
    </location>
</feature>
<accession>A0ABQ9G4B4</accession>
<protein>
    <submittedName>
        <fullName evidence="2">Uncharacterized protein</fullName>
    </submittedName>
</protein>
<proteinExistence type="predicted"/>